<evidence type="ECO:0000259" key="7">
    <source>
        <dbReference type="Pfam" id="PF01490"/>
    </source>
</evidence>
<feature type="transmembrane region" description="Helical" evidence="6">
    <location>
        <begin position="95"/>
        <end position="114"/>
    </location>
</feature>
<evidence type="ECO:0000256" key="6">
    <source>
        <dbReference type="SAM" id="Phobius"/>
    </source>
</evidence>
<keyword evidence="4 6" id="KW-1133">Transmembrane helix</keyword>
<comment type="subcellular location">
    <subcellularLocation>
        <location evidence="1">Membrane</location>
    </subcellularLocation>
</comment>
<dbReference type="EMBL" id="OU893332">
    <property type="protein sequence ID" value="CAG9782175.1"/>
    <property type="molecule type" value="Genomic_DNA"/>
</dbReference>
<evidence type="ECO:0000256" key="1">
    <source>
        <dbReference type="ARBA" id="ARBA00004370"/>
    </source>
</evidence>
<reference evidence="8" key="1">
    <citation type="submission" date="2021-12" db="EMBL/GenBank/DDBJ databases">
        <authorList>
            <person name="King R."/>
        </authorList>
    </citation>
    <scope>NUCLEOTIDE SEQUENCE</scope>
</reference>
<evidence type="ECO:0000313" key="8">
    <source>
        <dbReference type="EMBL" id="CAG9782175.1"/>
    </source>
</evidence>
<keyword evidence="5 6" id="KW-0472">Membrane</keyword>
<accession>A0A9N9QST9</accession>
<dbReference type="Proteomes" id="UP001153714">
    <property type="component" value="Chromosome 1"/>
</dbReference>
<evidence type="ECO:0000256" key="2">
    <source>
        <dbReference type="ARBA" id="ARBA00022448"/>
    </source>
</evidence>
<gene>
    <name evidence="8" type="ORF">DIATSA_LOCUS458</name>
</gene>
<dbReference type="PANTHER" id="PTHR48017">
    <property type="entry name" value="OS05G0424000 PROTEIN-RELATED"/>
    <property type="match status" value="1"/>
</dbReference>
<keyword evidence="9" id="KW-1185">Reference proteome</keyword>
<feature type="transmembrane region" description="Helical" evidence="6">
    <location>
        <begin position="53"/>
        <end position="75"/>
    </location>
</feature>
<feature type="domain" description="Amino acid transporter transmembrane" evidence="7">
    <location>
        <begin position="17"/>
        <end position="191"/>
    </location>
</feature>
<evidence type="ECO:0000256" key="5">
    <source>
        <dbReference type="ARBA" id="ARBA00023136"/>
    </source>
</evidence>
<evidence type="ECO:0000256" key="3">
    <source>
        <dbReference type="ARBA" id="ARBA00022692"/>
    </source>
</evidence>
<dbReference type="Pfam" id="PF01490">
    <property type="entry name" value="Aa_trans"/>
    <property type="match status" value="1"/>
</dbReference>
<dbReference type="AlphaFoldDB" id="A0A9N9QST9"/>
<evidence type="ECO:0000256" key="4">
    <source>
        <dbReference type="ARBA" id="ARBA00022989"/>
    </source>
</evidence>
<feature type="transmembrane region" description="Helical" evidence="6">
    <location>
        <begin position="158"/>
        <end position="180"/>
    </location>
</feature>
<keyword evidence="2" id="KW-0813">Transport</keyword>
<feature type="transmembrane region" description="Helical" evidence="6">
    <location>
        <begin position="20"/>
        <end position="41"/>
    </location>
</feature>
<organism evidence="8 9">
    <name type="scientific">Diatraea saccharalis</name>
    <name type="common">sugarcane borer</name>
    <dbReference type="NCBI Taxonomy" id="40085"/>
    <lineage>
        <taxon>Eukaryota</taxon>
        <taxon>Metazoa</taxon>
        <taxon>Ecdysozoa</taxon>
        <taxon>Arthropoda</taxon>
        <taxon>Hexapoda</taxon>
        <taxon>Insecta</taxon>
        <taxon>Pterygota</taxon>
        <taxon>Neoptera</taxon>
        <taxon>Endopterygota</taxon>
        <taxon>Lepidoptera</taxon>
        <taxon>Glossata</taxon>
        <taxon>Ditrysia</taxon>
        <taxon>Pyraloidea</taxon>
        <taxon>Crambidae</taxon>
        <taxon>Crambinae</taxon>
        <taxon>Diatraea</taxon>
    </lineage>
</organism>
<evidence type="ECO:0000313" key="9">
    <source>
        <dbReference type="Proteomes" id="UP001153714"/>
    </source>
</evidence>
<feature type="transmembrane region" description="Helical" evidence="6">
    <location>
        <begin position="135"/>
        <end position="152"/>
    </location>
</feature>
<protein>
    <recommendedName>
        <fullName evidence="7">Amino acid transporter transmembrane domain-containing protein</fullName>
    </recommendedName>
</protein>
<proteinExistence type="predicted"/>
<reference evidence="8" key="2">
    <citation type="submission" date="2022-10" db="EMBL/GenBank/DDBJ databases">
        <authorList>
            <consortium name="ENA_rothamsted_submissions"/>
            <consortium name="culmorum"/>
            <person name="King R."/>
        </authorList>
    </citation>
    <scope>NUCLEOTIDE SEQUENCE</scope>
</reference>
<dbReference type="GO" id="GO:0016020">
    <property type="term" value="C:membrane"/>
    <property type="evidence" value="ECO:0007669"/>
    <property type="project" value="UniProtKB-SubCell"/>
</dbReference>
<keyword evidence="3 6" id="KW-0812">Transmembrane</keyword>
<dbReference type="OrthoDB" id="655540at2759"/>
<sequence>MMNDIRPFVFRWGVHGFQDFFLAFGTIMFAFGGASTFPTIQNDMTDKKGFSQSLQYSFAAILILYLPIAIGGYAVYGEAVAPNVASSLSATPLTLAGNILMAIHLVTAFIIIINPVCQEMEELYSVPRESTGWRIVVRVSIMLGILFIGESIPRFYTVLALVGGTTVALLTFVLPSYCYLQLIGQNQQGQTPANSWMDEGGLLGGDSDWRRWRAGRDLQRYQRYIQHRPSDTLLYALKDAALFE</sequence>
<name>A0A9N9QST9_9NEOP</name>
<dbReference type="InterPro" id="IPR013057">
    <property type="entry name" value="AA_transpt_TM"/>
</dbReference>